<proteinExistence type="predicted"/>
<keyword evidence="1" id="KW-0694">RNA-binding</keyword>
<dbReference type="CDD" id="cd00165">
    <property type="entry name" value="S4"/>
    <property type="match status" value="1"/>
</dbReference>
<dbReference type="AlphaFoldDB" id="A0A397RYL6"/>
<evidence type="ECO:0000313" key="4">
    <source>
        <dbReference type="Proteomes" id="UP000266506"/>
    </source>
</evidence>
<sequence>MEGLESFKRRIESSIKRVIEGGVVLLPFLDDAEEGIVLSLTKYENNINVYFDGGIINSDRKRCIITTYDIEKEDFKIRVFEIIYNKKYYELYHRSILGALMGLGIKRECVGDIVITLDKRCYVAVTEEISSFLLAEFKSVGKAPIELKEVDYPIENEIRYQDKVYFLSSLRLDVVIANAYSLSRSEALEYLERGDVSINHFPNQNPSHICKLDDEISVRHKGRVKVSSIGGTSKSGRLAITLSKRV</sequence>
<organism evidence="3 4">
    <name type="scientific">Anaeroplasma bactoclasticum</name>
    <dbReference type="NCBI Taxonomy" id="2088"/>
    <lineage>
        <taxon>Bacteria</taxon>
        <taxon>Bacillati</taxon>
        <taxon>Mycoplasmatota</taxon>
        <taxon>Mollicutes</taxon>
        <taxon>Anaeroplasmatales</taxon>
        <taxon>Anaeroplasmataceae</taxon>
        <taxon>Anaeroplasma</taxon>
    </lineage>
</organism>
<keyword evidence="4" id="KW-1185">Reference proteome</keyword>
<dbReference type="OrthoDB" id="9812787at2"/>
<dbReference type="GO" id="GO:0003723">
    <property type="term" value="F:RNA binding"/>
    <property type="evidence" value="ECO:0007669"/>
    <property type="project" value="UniProtKB-KW"/>
</dbReference>
<dbReference type="FunCoup" id="A0A397RYL6">
    <property type="interactions" value="92"/>
</dbReference>
<dbReference type="Gene3D" id="3.30.1370.160">
    <property type="match status" value="1"/>
</dbReference>
<dbReference type="Gene3D" id="3.30.70.330">
    <property type="match status" value="1"/>
</dbReference>
<dbReference type="Proteomes" id="UP000266506">
    <property type="component" value="Unassembled WGS sequence"/>
</dbReference>
<evidence type="ECO:0000259" key="2">
    <source>
        <dbReference type="SMART" id="SM00363"/>
    </source>
</evidence>
<protein>
    <submittedName>
        <fullName evidence="3">RNA-binding protein YlmH</fullName>
    </submittedName>
</protein>
<reference evidence="3 4" key="1">
    <citation type="submission" date="2018-08" db="EMBL/GenBank/DDBJ databases">
        <title>Genomic Encyclopedia of Archaeal and Bacterial Type Strains, Phase II (KMG-II): from individual species to whole genera.</title>
        <authorList>
            <person name="Goeker M."/>
        </authorList>
    </citation>
    <scope>NUCLEOTIDE SEQUENCE [LARGE SCALE GENOMIC DNA]</scope>
    <source>
        <strain evidence="3 4">ATCC 27112</strain>
    </source>
</reference>
<dbReference type="SUPFAM" id="SSF55174">
    <property type="entry name" value="Alpha-L RNA-binding motif"/>
    <property type="match status" value="1"/>
</dbReference>
<dbReference type="InParanoid" id="A0A397RYL6"/>
<dbReference type="Pfam" id="PF17774">
    <property type="entry name" value="YlmH_RBD"/>
    <property type="match status" value="1"/>
</dbReference>
<dbReference type="EMBL" id="QXEV01000002">
    <property type="protein sequence ID" value="RIA78372.1"/>
    <property type="molecule type" value="Genomic_DNA"/>
</dbReference>
<dbReference type="RefSeq" id="WP_119015493.1">
    <property type="nucleotide sequence ID" value="NZ_QXEV01000002.1"/>
</dbReference>
<dbReference type="Gene3D" id="3.10.290.10">
    <property type="entry name" value="RNA-binding S4 domain"/>
    <property type="match status" value="1"/>
</dbReference>
<accession>A0A397RYL6</accession>
<dbReference type="SMART" id="SM00363">
    <property type="entry name" value="S4"/>
    <property type="match status" value="1"/>
</dbReference>
<evidence type="ECO:0000313" key="3">
    <source>
        <dbReference type="EMBL" id="RIA78372.1"/>
    </source>
</evidence>
<dbReference type="InterPro" id="IPR036986">
    <property type="entry name" value="S4_RNA-bd_sf"/>
</dbReference>
<gene>
    <name evidence="3" type="ORF">EI71_00324</name>
</gene>
<dbReference type="InterPro" id="IPR040591">
    <property type="entry name" value="RqcP2_RBD"/>
</dbReference>
<evidence type="ECO:0000256" key="1">
    <source>
        <dbReference type="PROSITE-ProRule" id="PRU00182"/>
    </source>
</evidence>
<name>A0A397RYL6_9MOLU</name>
<dbReference type="PROSITE" id="PS50889">
    <property type="entry name" value="S4"/>
    <property type="match status" value="1"/>
</dbReference>
<dbReference type="InterPro" id="IPR012677">
    <property type="entry name" value="Nucleotide-bd_a/b_plait_sf"/>
</dbReference>
<dbReference type="InterPro" id="IPR002942">
    <property type="entry name" value="S4_RNA-bd"/>
</dbReference>
<feature type="domain" description="RNA-binding S4" evidence="2">
    <location>
        <begin position="170"/>
        <end position="230"/>
    </location>
</feature>
<comment type="caution">
    <text evidence="3">The sequence shown here is derived from an EMBL/GenBank/DDBJ whole genome shotgun (WGS) entry which is preliminary data.</text>
</comment>